<dbReference type="RefSeq" id="WP_144999290.1">
    <property type="nucleotide sequence ID" value="NZ_CP036281.1"/>
</dbReference>
<proteinExistence type="inferred from homology"/>
<gene>
    <name evidence="3" type="primary">tsaC1</name>
    <name evidence="3" type="ORF">Pla110_45650</name>
</gene>
<dbReference type="OrthoDB" id="266183at2"/>
<accession>A0A518CU99</accession>
<evidence type="ECO:0000313" key="4">
    <source>
        <dbReference type="Proteomes" id="UP000317178"/>
    </source>
</evidence>
<protein>
    <submittedName>
        <fullName evidence="3">4-formylbenzenesulfonate dehydrogenase TsaC1/TsaC2</fullName>
        <ecNumber evidence="3">1.2.1.62</ecNumber>
    </submittedName>
</protein>
<dbReference type="InterPro" id="IPR020904">
    <property type="entry name" value="Sc_DH/Rdtase_CS"/>
</dbReference>
<evidence type="ECO:0000256" key="2">
    <source>
        <dbReference type="ARBA" id="ARBA00023002"/>
    </source>
</evidence>
<reference evidence="3 4" key="1">
    <citation type="submission" date="2019-02" db="EMBL/GenBank/DDBJ databases">
        <title>Deep-cultivation of Planctomycetes and their phenomic and genomic characterization uncovers novel biology.</title>
        <authorList>
            <person name="Wiegand S."/>
            <person name="Jogler M."/>
            <person name="Boedeker C."/>
            <person name="Pinto D."/>
            <person name="Vollmers J."/>
            <person name="Rivas-Marin E."/>
            <person name="Kohn T."/>
            <person name="Peeters S.H."/>
            <person name="Heuer A."/>
            <person name="Rast P."/>
            <person name="Oberbeckmann S."/>
            <person name="Bunk B."/>
            <person name="Jeske O."/>
            <person name="Meyerdierks A."/>
            <person name="Storesund J.E."/>
            <person name="Kallscheuer N."/>
            <person name="Luecker S."/>
            <person name="Lage O.M."/>
            <person name="Pohl T."/>
            <person name="Merkel B.J."/>
            <person name="Hornburger P."/>
            <person name="Mueller R.-W."/>
            <person name="Bruemmer F."/>
            <person name="Labrenz M."/>
            <person name="Spormann A.M."/>
            <person name="Op den Camp H."/>
            <person name="Overmann J."/>
            <person name="Amann R."/>
            <person name="Jetten M.S.M."/>
            <person name="Mascher T."/>
            <person name="Medema M.H."/>
            <person name="Devos D.P."/>
            <person name="Kaster A.-K."/>
            <person name="Ovreas L."/>
            <person name="Rohde M."/>
            <person name="Galperin M.Y."/>
            <person name="Jogler C."/>
        </authorList>
    </citation>
    <scope>NUCLEOTIDE SEQUENCE [LARGE SCALE GENOMIC DNA]</scope>
    <source>
        <strain evidence="3 4">Pla110</strain>
    </source>
</reference>
<dbReference type="InterPro" id="IPR036291">
    <property type="entry name" value="NAD(P)-bd_dom_sf"/>
</dbReference>
<dbReference type="Gene3D" id="3.40.50.720">
    <property type="entry name" value="NAD(P)-binding Rossmann-like Domain"/>
    <property type="match status" value="1"/>
</dbReference>
<dbReference type="PRINTS" id="PR00081">
    <property type="entry name" value="GDHRDH"/>
</dbReference>
<dbReference type="EC" id="1.2.1.62" evidence="3"/>
<dbReference type="NCBIfam" id="NF005559">
    <property type="entry name" value="PRK07231.1"/>
    <property type="match status" value="1"/>
</dbReference>
<dbReference type="FunFam" id="3.40.50.720:FF:000084">
    <property type="entry name" value="Short-chain dehydrogenase reductase"/>
    <property type="match status" value="1"/>
</dbReference>
<dbReference type="PANTHER" id="PTHR24321:SF8">
    <property type="entry name" value="ESTRADIOL 17-BETA-DEHYDROGENASE 8-RELATED"/>
    <property type="match status" value="1"/>
</dbReference>
<dbReference type="SUPFAM" id="SSF51735">
    <property type="entry name" value="NAD(P)-binding Rossmann-fold domains"/>
    <property type="match status" value="1"/>
</dbReference>
<dbReference type="PANTHER" id="PTHR24321">
    <property type="entry name" value="DEHYDROGENASES, SHORT CHAIN"/>
    <property type="match status" value="1"/>
</dbReference>
<dbReference type="GO" id="GO:0018482">
    <property type="term" value="F:4-formylbenzenesulfonate dehydrogenase activity"/>
    <property type="evidence" value="ECO:0007669"/>
    <property type="project" value="UniProtKB-EC"/>
</dbReference>
<evidence type="ECO:0000256" key="1">
    <source>
        <dbReference type="ARBA" id="ARBA00006484"/>
    </source>
</evidence>
<evidence type="ECO:0000313" key="3">
    <source>
        <dbReference type="EMBL" id="QDU82802.1"/>
    </source>
</evidence>
<keyword evidence="4" id="KW-1185">Reference proteome</keyword>
<comment type="similarity">
    <text evidence="1">Belongs to the short-chain dehydrogenases/reductases (SDR) family.</text>
</comment>
<dbReference type="AlphaFoldDB" id="A0A518CU99"/>
<dbReference type="KEGG" id="plon:Pla110_45650"/>
<dbReference type="InterPro" id="IPR002347">
    <property type="entry name" value="SDR_fam"/>
</dbReference>
<dbReference type="CDD" id="cd05233">
    <property type="entry name" value="SDR_c"/>
    <property type="match status" value="1"/>
</dbReference>
<dbReference type="Proteomes" id="UP000317178">
    <property type="component" value="Chromosome"/>
</dbReference>
<dbReference type="Pfam" id="PF13561">
    <property type="entry name" value="adh_short_C2"/>
    <property type="match status" value="1"/>
</dbReference>
<name>A0A518CU99_9PLAN</name>
<organism evidence="3 4">
    <name type="scientific">Polystyrenella longa</name>
    <dbReference type="NCBI Taxonomy" id="2528007"/>
    <lineage>
        <taxon>Bacteria</taxon>
        <taxon>Pseudomonadati</taxon>
        <taxon>Planctomycetota</taxon>
        <taxon>Planctomycetia</taxon>
        <taxon>Planctomycetales</taxon>
        <taxon>Planctomycetaceae</taxon>
        <taxon>Polystyrenella</taxon>
    </lineage>
</organism>
<dbReference type="PRINTS" id="PR00080">
    <property type="entry name" value="SDRFAMILY"/>
</dbReference>
<keyword evidence="2 3" id="KW-0560">Oxidoreductase</keyword>
<dbReference type="EMBL" id="CP036281">
    <property type="protein sequence ID" value="QDU82802.1"/>
    <property type="molecule type" value="Genomic_DNA"/>
</dbReference>
<sequence length="261" mass="27676">MTTQELTGKVAVVTGGANGIGRATAKWLARRGAKVFIGDVNLLDENQQDFADLNISEQRCDVRIEADVQGLIEQAVRESGRLDILVNNAGIGMVKPITEVTEEEWDACMGVNLKGAFFGCKHAIRQMQRNGGGAIVNTASNAGLLPRQHDPVYSISKMGLVGMTKSLGLCHAKDNIRINAVCPGPVCETGMMNADLAQSNDPEAMVRGFINASPLAKANNRMITPEEVAETIGYLVSDAAQFVTGTMIAIDGGKSLGVSQS</sequence>
<dbReference type="PROSITE" id="PS00061">
    <property type="entry name" value="ADH_SHORT"/>
    <property type="match status" value="1"/>
</dbReference>